<reference evidence="1 2" key="1">
    <citation type="journal article" date="2018" name="Sci. Rep.">
        <title>Genomic signatures of local adaptation to the degree of environmental predictability in rotifers.</title>
        <authorList>
            <person name="Franch-Gras L."/>
            <person name="Hahn C."/>
            <person name="Garcia-Roger E.M."/>
            <person name="Carmona M.J."/>
            <person name="Serra M."/>
            <person name="Gomez A."/>
        </authorList>
    </citation>
    <scope>NUCLEOTIDE SEQUENCE [LARGE SCALE GENOMIC DNA]</scope>
    <source>
        <strain evidence="1">HYR1</strain>
    </source>
</reference>
<evidence type="ECO:0000313" key="2">
    <source>
        <dbReference type="Proteomes" id="UP000276133"/>
    </source>
</evidence>
<comment type="caution">
    <text evidence="1">The sequence shown here is derived from an EMBL/GenBank/DDBJ whole genome shotgun (WGS) entry which is preliminary data.</text>
</comment>
<protein>
    <submittedName>
        <fullName evidence="1">Uncharacterized protein</fullName>
    </submittedName>
</protein>
<accession>A0A3M7PJ17</accession>
<dbReference type="EMBL" id="REGN01010610">
    <property type="protein sequence ID" value="RMZ98700.1"/>
    <property type="molecule type" value="Genomic_DNA"/>
</dbReference>
<sequence>MCNCFSSLSIRKKSKLRQHFLWRKQQFNSAQISRQKSKEFEFILRQTTNNNNRTEQNITKEELALITRYTNDPG</sequence>
<gene>
    <name evidence="1" type="ORF">BpHYR1_006965</name>
</gene>
<evidence type="ECO:0000313" key="1">
    <source>
        <dbReference type="EMBL" id="RMZ98700.1"/>
    </source>
</evidence>
<dbReference type="AlphaFoldDB" id="A0A3M7PJ17"/>
<dbReference type="Proteomes" id="UP000276133">
    <property type="component" value="Unassembled WGS sequence"/>
</dbReference>
<name>A0A3M7PJ17_BRAPC</name>
<proteinExistence type="predicted"/>
<organism evidence="1 2">
    <name type="scientific">Brachionus plicatilis</name>
    <name type="common">Marine rotifer</name>
    <name type="synonym">Brachionus muelleri</name>
    <dbReference type="NCBI Taxonomy" id="10195"/>
    <lineage>
        <taxon>Eukaryota</taxon>
        <taxon>Metazoa</taxon>
        <taxon>Spiralia</taxon>
        <taxon>Gnathifera</taxon>
        <taxon>Rotifera</taxon>
        <taxon>Eurotatoria</taxon>
        <taxon>Monogononta</taxon>
        <taxon>Pseudotrocha</taxon>
        <taxon>Ploima</taxon>
        <taxon>Brachionidae</taxon>
        <taxon>Brachionus</taxon>
    </lineage>
</organism>
<keyword evidence="2" id="KW-1185">Reference proteome</keyword>